<dbReference type="PROSITE" id="PS50082">
    <property type="entry name" value="WD_REPEATS_2"/>
    <property type="match status" value="1"/>
</dbReference>
<dbReference type="Proteomes" id="UP000559256">
    <property type="component" value="Unassembled WGS sequence"/>
</dbReference>
<dbReference type="EMBL" id="JAACJM010000213">
    <property type="protein sequence ID" value="KAF5337606.1"/>
    <property type="molecule type" value="Genomic_DNA"/>
</dbReference>
<protein>
    <submittedName>
        <fullName evidence="3">Uncharacterized protein</fullName>
    </submittedName>
</protein>
<keyword evidence="1" id="KW-0853">WD repeat</keyword>
<evidence type="ECO:0000313" key="4">
    <source>
        <dbReference type="Proteomes" id="UP000559256"/>
    </source>
</evidence>
<feature type="region of interest" description="Disordered" evidence="2">
    <location>
        <begin position="391"/>
        <end position="428"/>
    </location>
</feature>
<feature type="compositionally biased region" description="Low complexity" evidence="2">
    <location>
        <begin position="521"/>
        <end position="540"/>
    </location>
</feature>
<feature type="region of interest" description="Disordered" evidence="2">
    <location>
        <begin position="1"/>
        <end position="45"/>
    </location>
</feature>
<keyword evidence="4" id="KW-1185">Reference proteome</keyword>
<proteinExistence type="predicted"/>
<dbReference type="AlphaFoldDB" id="A0A8H5CAL9"/>
<dbReference type="OrthoDB" id="2523383at2759"/>
<accession>A0A8H5CAL9</accession>
<feature type="compositionally biased region" description="Low complexity" evidence="2">
    <location>
        <begin position="586"/>
        <end position="600"/>
    </location>
</feature>
<feature type="repeat" description="WD" evidence="1">
    <location>
        <begin position="342"/>
        <end position="363"/>
    </location>
</feature>
<evidence type="ECO:0000313" key="3">
    <source>
        <dbReference type="EMBL" id="KAF5337606.1"/>
    </source>
</evidence>
<comment type="caution">
    <text evidence="3">The sequence shown here is derived from an EMBL/GenBank/DDBJ whole genome shotgun (WGS) entry which is preliminary data.</text>
</comment>
<reference evidence="3 4" key="1">
    <citation type="journal article" date="2020" name="ISME J.">
        <title>Uncovering the hidden diversity of litter-decomposition mechanisms in mushroom-forming fungi.</title>
        <authorList>
            <person name="Floudas D."/>
            <person name="Bentzer J."/>
            <person name="Ahren D."/>
            <person name="Johansson T."/>
            <person name="Persson P."/>
            <person name="Tunlid A."/>
        </authorList>
    </citation>
    <scope>NUCLEOTIDE SEQUENCE [LARGE SCALE GENOMIC DNA]</scope>
    <source>
        <strain evidence="3 4">CBS 291.85</strain>
    </source>
</reference>
<gene>
    <name evidence="3" type="ORF">D9758_014915</name>
</gene>
<feature type="compositionally biased region" description="Polar residues" evidence="2">
    <location>
        <begin position="496"/>
        <end position="507"/>
    </location>
</feature>
<feature type="region of interest" description="Disordered" evidence="2">
    <location>
        <begin position="482"/>
        <end position="639"/>
    </location>
</feature>
<evidence type="ECO:0000256" key="1">
    <source>
        <dbReference type="PROSITE-ProRule" id="PRU00221"/>
    </source>
</evidence>
<organism evidence="3 4">
    <name type="scientific">Tetrapyrgos nigripes</name>
    <dbReference type="NCBI Taxonomy" id="182062"/>
    <lineage>
        <taxon>Eukaryota</taxon>
        <taxon>Fungi</taxon>
        <taxon>Dikarya</taxon>
        <taxon>Basidiomycota</taxon>
        <taxon>Agaricomycotina</taxon>
        <taxon>Agaricomycetes</taxon>
        <taxon>Agaricomycetidae</taxon>
        <taxon>Agaricales</taxon>
        <taxon>Marasmiineae</taxon>
        <taxon>Marasmiaceae</taxon>
        <taxon>Tetrapyrgos</taxon>
    </lineage>
</organism>
<name>A0A8H5CAL9_9AGAR</name>
<dbReference type="InterPro" id="IPR001680">
    <property type="entry name" value="WD40_rpt"/>
</dbReference>
<sequence length="958" mass="105409">MFQVPSHPHSPSFQTAPHHAHRKSIVASATSPAPKSVQLPRRLSRPEYTEVSRSAIIAAAPELANIPPEYIRQSLRPKEAEMQAGLNALSSSRMPSTLPKTHLPSHLSVPLYHKSSSIPPVHPTHALAVCPSRSSGHDSQALIIPVHHLILAAHCARLPTLPPSPFQTRGRDYLDLPVVPISLPSPHAFTLIHKYLYTHSLDDVLKSLIPLPSSFLPSSSTPSLNRETLCTLMTSESTLSSLSHHLAEHALHNLSTLMTHVTHVKDFWQTLVVLGVYDWALWDVVDLAWDVCLGGLVCLDGLNVRKVREFPVLGLFDQKDVNATVSTTLSNSNTPSKSTQAVSGLDDGTLRIWDASTGNSIGHLSKQSGNEDHAMDGTCVRKEIKKEALEGLENWSHSTDAREDVVDEPEQDELLPTPSPPHSPSRTIEDKLKECEDVEVDSEDRRSDFVFSQTSTPHQSVPLVIEVEPQLRVGAAETISFTAEIQEQSDRPDTDVNASPALTTKSPHPSPLLSPAQQTMPLSSPLSSPISSPIEPTITIDVQRSDNGIPAEQRASALSDVVPELVPSTSISPDQSVRDAPPATPPVLFSLSPLSSPVSVNDRDDDVKPIRGSTIQDDPDTTLESKTEPPKEPSPLPEPAAFHLVQRPGITFSLSIMNRAVQKKQDPFDCFRTADSSPTPIGEGPDPPESEHLTIRNTKYSSPLHSPDWILSMHHDWGWLSRSGGDKASLPESRKRDTANFLSHLLAEWAAPAPGAFDNANRFGIHRSSIANAQKVDYNTTINNYYPAPTSNSGPSSSYESHLQQQMILLLQKQLEDERTIRKQNEARHERELSDIRQSLHRLGTRLLPGPEPPPNEAKNEDSYFDIRRAIYLQKLVTQDDRTTFVTEMIAFVTLPLRNPTLAPVAHSPSFQRLPNVDKHQLWTKSHDVAITSSVYPTADTSTTRMGNLSLDSVLRDF</sequence>
<evidence type="ECO:0000256" key="2">
    <source>
        <dbReference type="SAM" id="MobiDB-lite"/>
    </source>
</evidence>